<feature type="region of interest" description="Disordered" evidence="5">
    <location>
        <begin position="177"/>
        <end position="197"/>
    </location>
</feature>
<feature type="domain" description="NAC" evidence="7">
    <location>
        <begin position="29"/>
        <end position="171"/>
    </location>
</feature>
<dbReference type="Pfam" id="PF02365">
    <property type="entry name" value="NAM"/>
    <property type="match status" value="1"/>
</dbReference>
<dbReference type="PROSITE" id="PS51005">
    <property type="entry name" value="NAC"/>
    <property type="match status" value="1"/>
</dbReference>
<keyword evidence="9" id="KW-1185">Reference proteome</keyword>
<keyword evidence="2" id="KW-0238">DNA-binding</keyword>
<dbReference type="GO" id="GO:0006355">
    <property type="term" value="P:regulation of DNA-templated transcription"/>
    <property type="evidence" value="ECO:0007669"/>
    <property type="project" value="InterPro"/>
</dbReference>
<gene>
    <name evidence="8" type="ORF">RGQ29_001627</name>
</gene>
<sequence length="422" mass="47323">MEGTSSSREAAMIGGVSRGVQVSIAATTMFPGFRFSPTDEELISYYLKRKLEGYEQSVEVISEVEMCRHEPWDLPAKSIIQSDNEWFFFSPRGRKYPNGSQSKRATEMGYWKATGKERNVKSGTNVIGTKRTLVFHTGRAPKGERTEWIMHEYCMTGISQDSLVICRLRKNSEFRLNDSSNRASPNQGITFPTSNGAVSEVGINQTGLSEGDRAAGSFSDSYSIDQIDSTSESEPKLATEVTLTETSSQQKETDFEEDWFADILNDDIITLDESSLSLVTGKFEVEKKDQEPVQAIFSPVVSLQGTANRRIQLRLQETRTSAAEVSESVETGNDNYVVVKDNCPLETGNDNYVVVRDNYPNQDKQPKCLLDKLSPKTTNHWRVSVVFVILALLALFVSLLGGSKQVKRITYAALYEHFWQRM</sequence>
<evidence type="ECO:0000259" key="7">
    <source>
        <dbReference type="PROSITE" id="PS51005"/>
    </source>
</evidence>
<dbReference type="EMBL" id="JAXUIC010000001">
    <property type="protein sequence ID" value="KAK4607883.1"/>
    <property type="molecule type" value="Genomic_DNA"/>
</dbReference>
<dbReference type="Gene3D" id="2.170.150.80">
    <property type="entry name" value="NAC domain"/>
    <property type="match status" value="1"/>
</dbReference>
<keyword evidence="3" id="KW-0804">Transcription</keyword>
<keyword evidence="6" id="KW-0812">Transmembrane</keyword>
<keyword evidence="4" id="KW-0539">Nucleus</keyword>
<evidence type="ECO:0000256" key="4">
    <source>
        <dbReference type="ARBA" id="ARBA00023242"/>
    </source>
</evidence>
<dbReference type="GO" id="GO:0003677">
    <property type="term" value="F:DNA binding"/>
    <property type="evidence" value="ECO:0007669"/>
    <property type="project" value="UniProtKB-KW"/>
</dbReference>
<organism evidence="8 9">
    <name type="scientific">Quercus rubra</name>
    <name type="common">Northern red oak</name>
    <name type="synonym">Quercus borealis</name>
    <dbReference type="NCBI Taxonomy" id="3512"/>
    <lineage>
        <taxon>Eukaryota</taxon>
        <taxon>Viridiplantae</taxon>
        <taxon>Streptophyta</taxon>
        <taxon>Embryophyta</taxon>
        <taxon>Tracheophyta</taxon>
        <taxon>Spermatophyta</taxon>
        <taxon>Magnoliopsida</taxon>
        <taxon>eudicotyledons</taxon>
        <taxon>Gunneridae</taxon>
        <taxon>Pentapetalae</taxon>
        <taxon>rosids</taxon>
        <taxon>fabids</taxon>
        <taxon>Fagales</taxon>
        <taxon>Fagaceae</taxon>
        <taxon>Quercus</taxon>
    </lineage>
</organism>
<dbReference type="SUPFAM" id="SSF101941">
    <property type="entry name" value="NAC domain"/>
    <property type="match status" value="1"/>
</dbReference>
<evidence type="ECO:0000256" key="5">
    <source>
        <dbReference type="SAM" id="MobiDB-lite"/>
    </source>
</evidence>
<reference evidence="8 9" key="1">
    <citation type="journal article" date="2023" name="G3 (Bethesda)">
        <title>A haplotype-resolved chromosome-scale genome for Quercus rubra L. provides insights into the genetics of adaptive traits for red oak species.</title>
        <authorList>
            <person name="Kapoor B."/>
            <person name="Jenkins J."/>
            <person name="Schmutz J."/>
            <person name="Zhebentyayeva T."/>
            <person name="Kuelheim C."/>
            <person name="Coggeshall M."/>
            <person name="Heim C."/>
            <person name="Lasky J.R."/>
            <person name="Leites L."/>
            <person name="Islam-Faridi N."/>
            <person name="Romero-Severson J."/>
            <person name="DeLeo V.L."/>
            <person name="Lucas S.M."/>
            <person name="Lazic D."/>
            <person name="Gailing O."/>
            <person name="Carlson J."/>
            <person name="Staton M."/>
        </authorList>
    </citation>
    <scope>NUCLEOTIDE SEQUENCE [LARGE SCALE GENOMIC DNA]</scope>
    <source>
        <strain evidence="8">Pseudo-F2</strain>
    </source>
</reference>
<dbReference type="InterPro" id="IPR036093">
    <property type="entry name" value="NAC_dom_sf"/>
</dbReference>
<dbReference type="AlphaFoldDB" id="A0AAN7J7F2"/>
<keyword evidence="6" id="KW-1133">Transmembrane helix</keyword>
<dbReference type="PANTHER" id="PTHR31744">
    <property type="entry name" value="PROTEIN CUP-SHAPED COTYLEDON 2-RELATED"/>
    <property type="match status" value="1"/>
</dbReference>
<evidence type="ECO:0000256" key="6">
    <source>
        <dbReference type="SAM" id="Phobius"/>
    </source>
</evidence>
<keyword evidence="6" id="KW-0472">Membrane</keyword>
<comment type="caution">
    <text evidence="8">The sequence shown here is derived from an EMBL/GenBank/DDBJ whole genome shotgun (WGS) entry which is preliminary data.</text>
</comment>
<evidence type="ECO:0000313" key="9">
    <source>
        <dbReference type="Proteomes" id="UP001324115"/>
    </source>
</evidence>
<protein>
    <recommendedName>
        <fullName evidence="7">NAC domain-containing protein</fullName>
    </recommendedName>
</protein>
<keyword evidence="1" id="KW-0805">Transcription regulation</keyword>
<dbReference type="PANTHER" id="PTHR31744:SF210">
    <property type="entry name" value="NAC DOMAIN-CONTAINING PROTEIN 86-LIKE"/>
    <property type="match status" value="1"/>
</dbReference>
<evidence type="ECO:0000313" key="8">
    <source>
        <dbReference type="EMBL" id="KAK4607883.1"/>
    </source>
</evidence>
<dbReference type="Proteomes" id="UP001324115">
    <property type="component" value="Unassembled WGS sequence"/>
</dbReference>
<dbReference type="InterPro" id="IPR003441">
    <property type="entry name" value="NAC-dom"/>
</dbReference>
<evidence type="ECO:0000256" key="1">
    <source>
        <dbReference type="ARBA" id="ARBA00023015"/>
    </source>
</evidence>
<name>A0AAN7J7F2_QUERU</name>
<feature type="transmembrane region" description="Helical" evidence="6">
    <location>
        <begin position="381"/>
        <end position="401"/>
    </location>
</feature>
<evidence type="ECO:0000256" key="2">
    <source>
        <dbReference type="ARBA" id="ARBA00023125"/>
    </source>
</evidence>
<evidence type="ECO:0000256" key="3">
    <source>
        <dbReference type="ARBA" id="ARBA00023163"/>
    </source>
</evidence>
<proteinExistence type="predicted"/>
<accession>A0AAN7J7F2</accession>